<organism evidence="2 3">
    <name type="scientific">Streptomyces cavernicola</name>
    <dbReference type="NCBI Taxonomy" id="3043613"/>
    <lineage>
        <taxon>Bacteria</taxon>
        <taxon>Bacillati</taxon>
        <taxon>Actinomycetota</taxon>
        <taxon>Actinomycetes</taxon>
        <taxon>Kitasatosporales</taxon>
        <taxon>Streptomycetaceae</taxon>
        <taxon>Streptomyces</taxon>
    </lineage>
</organism>
<evidence type="ECO:0000313" key="2">
    <source>
        <dbReference type="EMBL" id="MDI3405259.1"/>
    </source>
</evidence>
<dbReference type="RefSeq" id="WP_282543197.1">
    <property type="nucleotide sequence ID" value="NZ_JASCIQ010000014.1"/>
</dbReference>
<dbReference type="EMBL" id="JASCIQ010000014">
    <property type="protein sequence ID" value="MDI3405259.1"/>
    <property type="molecule type" value="Genomic_DNA"/>
</dbReference>
<name>A0ABT6SBU6_9ACTN</name>
<gene>
    <name evidence="2" type="ORF">QIS96_15700</name>
</gene>
<protein>
    <submittedName>
        <fullName evidence="2">DUF2877 domain-containing protein</fullName>
    </submittedName>
</protein>
<sequence length="345" mass="35854">MGPVRASVVLRSQSGDAVLLARLRALRGRGRVESVFRGVLNLLLPDGELMALAARGRADAPRTLVVDVPHWGDSGVRPGEPVDFAPSGVTLPGADGGIRICIRESEEWNPILPSLDQLTSAELDTAAHALRQVTYAHGELGGMLGASPTAAPMETAVCAALDHGRRRLVRAVRSSCGDTPHADGRTAPAEPLHEHDGGPALSVPASHDGALALREAVLALLGLGPGLTPAGDDFLVGIAVLSAIDGSRLDLFAQTLGQVLTEHPGRTTLLSTTTLREALAGRVRAPFVDVLHSLAATRGQSEAQAVDTIRSPVRRALAHGHTSGADTLSGLVTGLHLEKELRGSL</sequence>
<dbReference type="Proteomes" id="UP001223978">
    <property type="component" value="Unassembled WGS sequence"/>
</dbReference>
<accession>A0ABT6SBU6</accession>
<feature type="region of interest" description="Disordered" evidence="1">
    <location>
        <begin position="172"/>
        <end position="201"/>
    </location>
</feature>
<reference evidence="2 3" key="1">
    <citation type="submission" date="2023-05" db="EMBL/GenBank/DDBJ databases">
        <title>Draft genome sequence of Streptomyces sp. B-S-A6 isolated from a cave soil in Thailand.</title>
        <authorList>
            <person name="Chamroensaksri N."/>
            <person name="Muangham S."/>
        </authorList>
    </citation>
    <scope>NUCLEOTIDE SEQUENCE [LARGE SCALE GENOMIC DNA]</scope>
    <source>
        <strain evidence="2 3">B-S-A6</strain>
    </source>
</reference>
<proteinExistence type="predicted"/>
<evidence type="ECO:0000313" key="3">
    <source>
        <dbReference type="Proteomes" id="UP001223978"/>
    </source>
</evidence>
<comment type="caution">
    <text evidence="2">The sequence shown here is derived from an EMBL/GenBank/DDBJ whole genome shotgun (WGS) entry which is preliminary data.</text>
</comment>
<dbReference type="Pfam" id="PF11392">
    <property type="entry name" value="AllH"/>
    <property type="match status" value="1"/>
</dbReference>
<evidence type="ECO:0000256" key="1">
    <source>
        <dbReference type="SAM" id="MobiDB-lite"/>
    </source>
</evidence>
<keyword evidence="3" id="KW-1185">Reference proteome</keyword>
<dbReference type="InterPro" id="IPR021530">
    <property type="entry name" value="AllH-like"/>
</dbReference>